<protein>
    <submittedName>
        <fullName evidence="4">Ribosomal protein S30 family protein</fullName>
    </submittedName>
</protein>
<dbReference type="EMBL" id="RHLC01000011">
    <property type="protein sequence ID" value="TPP45639.1"/>
    <property type="molecule type" value="Genomic_DNA"/>
</dbReference>
<feature type="region of interest" description="Disordered" evidence="3">
    <location>
        <begin position="1"/>
        <end position="35"/>
    </location>
</feature>
<dbReference type="VEuPathDB" id="TriTrypDB:LdCL_300012100"/>
<evidence type="ECO:0000313" key="5">
    <source>
        <dbReference type="Proteomes" id="UP000318447"/>
    </source>
</evidence>
<dbReference type="VEuPathDB" id="TriTrypDB:LDHU3_30.0880"/>
<organism evidence="4 5">
    <name type="scientific">Leishmania donovani</name>
    <dbReference type="NCBI Taxonomy" id="5661"/>
    <lineage>
        <taxon>Eukaryota</taxon>
        <taxon>Discoba</taxon>
        <taxon>Euglenozoa</taxon>
        <taxon>Kinetoplastea</taxon>
        <taxon>Metakinetoplastina</taxon>
        <taxon>Trypanosomatida</taxon>
        <taxon>Trypanosomatidae</taxon>
        <taxon>Leishmaniinae</taxon>
        <taxon>Leishmania</taxon>
    </lineage>
</organism>
<dbReference type="PANTHER" id="PTHR12650:SF15">
    <property type="entry name" value="RIBOSOMAL PROTEIN S30, ISOFORM A"/>
    <property type="match status" value="1"/>
</dbReference>
<dbReference type="Proteomes" id="UP000318447">
    <property type="component" value="Unassembled WGS sequence"/>
</dbReference>
<dbReference type="GO" id="GO:0003735">
    <property type="term" value="F:structural constituent of ribosome"/>
    <property type="evidence" value="ECO:0007669"/>
    <property type="project" value="InterPro"/>
</dbReference>
<dbReference type="GO" id="GO:0022627">
    <property type="term" value="C:cytosolic small ribosomal subunit"/>
    <property type="evidence" value="ECO:0007669"/>
    <property type="project" value="TreeGrafter"/>
</dbReference>
<evidence type="ECO:0000256" key="1">
    <source>
        <dbReference type="ARBA" id="ARBA00022980"/>
    </source>
</evidence>
<dbReference type="GO" id="GO:0006412">
    <property type="term" value="P:translation"/>
    <property type="evidence" value="ECO:0007669"/>
    <property type="project" value="InterPro"/>
</dbReference>
<gene>
    <name evidence="4" type="ORF">CGC21_35150</name>
</gene>
<evidence type="ECO:0000256" key="3">
    <source>
        <dbReference type="SAM" id="MobiDB-lite"/>
    </source>
</evidence>
<evidence type="ECO:0000313" key="4">
    <source>
        <dbReference type="EMBL" id="TPP45639.1"/>
    </source>
</evidence>
<dbReference type="Pfam" id="PF04758">
    <property type="entry name" value="Ribosomal_S30"/>
    <property type="match status" value="2"/>
</dbReference>
<dbReference type="AlphaFoldDB" id="A0A504XEI3"/>
<feature type="region of interest" description="Disordered" evidence="3">
    <location>
        <begin position="139"/>
        <end position="194"/>
    </location>
</feature>
<proteinExistence type="predicted"/>
<dbReference type="InterPro" id="IPR006846">
    <property type="entry name" value="Ribosomal_eS30"/>
</dbReference>
<feature type="compositionally biased region" description="Basic residues" evidence="3">
    <location>
        <begin position="157"/>
        <end position="173"/>
    </location>
</feature>
<sequence length="194" mass="21116">MGKIHGSLARAGKVKNQTPKVAKQEKPKQPRGRALKRLKYTRRFLSKTVKPGEKVHMNKQPPGKAGEARKSAVVIDSESRAGTEGSSGLSNGSTIGLIIEGDQATQLLRNPFLPSSHIIFVGQSASFTMGKIHGSLARAGKVKNQTPKVAKQEKPKQPRGRALKRLKYTRRFLSKTVKPGEKVHMNKQPPGKAG</sequence>
<comment type="caution">
    <text evidence="4">The sequence shown here is derived from an EMBL/GenBank/DDBJ whole genome shotgun (WGS) entry which is preliminary data.</text>
</comment>
<evidence type="ECO:0000256" key="2">
    <source>
        <dbReference type="ARBA" id="ARBA00023274"/>
    </source>
</evidence>
<accession>A0A504XEI3</accession>
<feature type="region of interest" description="Disordered" evidence="3">
    <location>
        <begin position="47"/>
        <end position="92"/>
    </location>
</feature>
<keyword evidence="2" id="KW-0687">Ribonucleoprotein</keyword>
<dbReference type="PANTHER" id="PTHR12650">
    <property type="entry name" value="40S RIBOSOMAL PROTEIN S30/UBIQUITIN-LIKE PROTEIN FUBI"/>
    <property type="match status" value="1"/>
</dbReference>
<name>A0A504XEI3_LEIDO</name>
<reference evidence="5" key="1">
    <citation type="submission" date="2019-02" db="EMBL/GenBank/DDBJ databases">
        <title>FDA dAtabase for Regulatory Grade micrObial Sequences (FDA-ARGOS): Supporting development and validation of Infectious Disease Dx tests.</title>
        <authorList>
            <person name="Duncan R."/>
            <person name="Fisher C."/>
            <person name="Tallon L."/>
            <person name="Sadzewicz L."/>
            <person name="Sengamalay N."/>
            <person name="Ott S."/>
            <person name="Godinez A."/>
            <person name="Nagaraj S."/>
            <person name="Vavikolanu K."/>
            <person name="Nadendla S."/>
            <person name="Aluvathingal J."/>
            <person name="Sichtig H."/>
        </authorList>
    </citation>
    <scope>NUCLEOTIDE SEQUENCE [LARGE SCALE GENOMIC DNA]</scope>
    <source>
        <strain evidence="5">FDAARGOS_361</strain>
    </source>
</reference>
<dbReference type="VEuPathDB" id="TriTrypDB:LdBPK_300710.1"/>
<keyword evidence="1 4" id="KW-0689">Ribosomal protein</keyword>